<keyword evidence="3" id="KW-1185">Reference proteome</keyword>
<feature type="domain" description="Reverse transcriptase" evidence="1">
    <location>
        <begin position="62"/>
        <end position="174"/>
    </location>
</feature>
<dbReference type="InterPro" id="IPR000477">
    <property type="entry name" value="RT_dom"/>
</dbReference>
<proteinExistence type="predicted"/>
<protein>
    <recommendedName>
        <fullName evidence="1">Reverse transcriptase domain-containing protein</fullName>
    </recommendedName>
</protein>
<feature type="non-terminal residue" evidence="2">
    <location>
        <position position="1"/>
    </location>
</feature>
<dbReference type="InterPro" id="IPR043128">
    <property type="entry name" value="Rev_trsase/Diguanyl_cyclase"/>
</dbReference>
<name>A0A392PAT0_9FABA</name>
<comment type="caution">
    <text evidence="2">The sequence shown here is derived from an EMBL/GenBank/DDBJ whole genome shotgun (WGS) entry which is preliminary data.</text>
</comment>
<dbReference type="SUPFAM" id="SSF56672">
    <property type="entry name" value="DNA/RNA polymerases"/>
    <property type="match status" value="1"/>
</dbReference>
<dbReference type="PANTHER" id="PTHR24559">
    <property type="entry name" value="TRANSPOSON TY3-I GAG-POL POLYPROTEIN"/>
    <property type="match status" value="1"/>
</dbReference>
<dbReference type="CDD" id="cd01647">
    <property type="entry name" value="RT_LTR"/>
    <property type="match status" value="1"/>
</dbReference>
<dbReference type="AlphaFoldDB" id="A0A392PAT0"/>
<accession>A0A392PAT0</accession>
<evidence type="ECO:0000313" key="2">
    <source>
        <dbReference type="EMBL" id="MCI08842.1"/>
    </source>
</evidence>
<dbReference type="Pfam" id="PF00078">
    <property type="entry name" value="RVT_1"/>
    <property type="match status" value="1"/>
</dbReference>
<dbReference type="InterPro" id="IPR053134">
    <property type="entry name" value="RNA-dir_DNA_polymerase"/>
</dbReference>
<reference evidence="2 3" key="1">
    <citation type="journal article" date="2018" name="Front. Plant Sci.">
        <title>Red Clover (Trifolium pratense) and Zigzag Clover (T. medium) - A Picture of Genomic Similarities and Differences.</title>
        <authorList>
            <person name="Dluhosova J."/>
            <person name="Istvanek J."/>
            <person name="Nedelnik J."/>
            <person name="Repkova J."/>
        </authorList>
    </citation>
    <scope>NUCLEOTIDE SEQUENCE [LARGE SCALE GENOMIC DNA]</scope>
    <source>
        <strain evidence="3">cv. 10/8</strain>
        <tissue evidence="2">Leaf</tissue>
    </source>
</reference>
<sequence>LGEDPSKGVKIDTGLPDLARKQLKACLKENADLFSWSAIEMSGLDPEVACHQLTIDLAASAVVQRRRYNQIPMAKADKEKMAFMTESGNYYNVIPFSLKNAGATYQRMMNKVFQGEIGDMLEVYMDNMIVKSHEETDHAAHLQKVFEQARQCKMRFNPKKRTFRVRAGKFLGFYLIERGIEANP</sequence>
<dbReference type="Gene3D" id="3.30.70.270">
    <property type="match status" value="1"/>
</dbReference>
<dbReference type="InterPro" id="IPR043502">
    <property type="entry name" value="DNA/RNA_pol_sf"/>
</dbReference>
<dbReference type="Proteomes" id="UP000265520">
    <property type="component" value="Unassembled WGS sequence"/>
</dbReference>
<dbReference type="EMBL" id="LXQA010070511">
    <property type="protein sequence ID" value="MCI08842.1"/>
    <property type="molecule type" value="Genomic_DNA"/>
</dbReference>
<dbReference type="PANTHER" id="PTHR24559:SF444">
    <property type="entry name" value="REVERSE TRANSCRIPTASE DOMAIN-CONTAINING PROTEIN"/>
    <property type="match status" value="1"/>
</dbReference>
<dbReference type="Gene3D" id="3.10.10.10">
    <property type="entry name" value="HIV Type 1 Reverse Transcriptase, subunit A, domain 1"/>
    <property type="match status" value="1"/>
</dbReference>
<organism evidence="2 3">
    <name type="scientific">Trifolium medium</name>
    <dbReference type="NCBI Taxonomy" id="97028"/>
    <lineage>
        <taxon>Eukaryota</taxon>
        <taxon>Viridiplantae</taxon>
        <taxon>Streptophyta</taxon>
        <taxon>Embryophyta</taxon>
        <taxon>Tracheophyta</taxon>
        <taxon>Spermatophyta</taxon>
        <taxon>Magnoliopsida</taxon>
        <taxon>eudicotyledons</taxon>
        <taxon>Gunneridae</taxon>
        <taxon>Pentapetalae</taxon>
        <taxon>rosids</taxon>
        <taxon>fabids</taxon>
        <taxon>Fabales</taxon>
        <taxon>Fabaceae</taxon>
        <taxon>Papilionoideae</taxon>
        <taxon>50 kb inversion clade</taxon>
        <taxon>NPAAA clade</taxon>
        <taxon>Hologalegina</taxon>
        <taxon>IRL clade</taxon>
        <taxon>Trifolieae</taxon>
        <taxon>Trifolium</taxon>
    </lineage>
</organism>
<feature type="non-terminal residue" evidence="2">
    <location>
        <position position="184"/>
    </location>
</feature>
<evidence type="ECO:0000259" key="1">
    <source>
        <dbReference type="Pfam" id="PF00078"/>
    </source>
</evidence>
<evidence type="ECO:0000313" key="3">
    <source>
        <dbReference type="Proteomes" id="UP000265520"/>
    </source>
</evidence>